<dbReference type="PANTHER" id="PTHR11644">
    <property type="entry name" value="CYTIDINE DEAMINASE"/>
    <property type="match status" value="1"/>
</dbReference>
<evidence type="ECO:0000256" key="12">
    <source>
        <dbReference type="PIRSR" id="PIRSR606262-1"/>
    </source>
</evidence>
<dbReference type="NCBIfam" id="TIGR01354">
    <property type="entry name" value="cyt_deam_tetra"/>
    <property type="match status" value="1"/>
</dbReference>
<keyword evidence="7 15" id="KW-0378">Hydrolase</keyword>
<feature type="binding site" evidence="14">
    <location>
        <position position="98"/>
    </location>
    <ligand>
        <name>Zn(2+)</name>
        <dbReference type="ChEBI" id="CHEBI:29105"/>
        <note>catalytic</note>
    </ligand>
</feature>
<feature type="active site" description="Proton donor" evidence="12">
    <location>
        <position position="62"/>
    </location>
</feature>
<dbReference type="GO" id="GO:0004126">
    <property type="term" value="F:cytidine deaminase activity"/>
    <property type="evidence" value="ECO:0007669"/>
    <property type="project" value="UniProtKB-UniRule"/>
</dbReference>
<dbReference type="InterPro" id="IPR016193">
    <property type="entry name" value="Cytidine_deaminase-like"/>
</dbReference>
<dbReference type="Pfam" id="PF00383">
    <property type="entry name" value="dCMP_cyt_deam_1"/>
    <property type="match status" value="1"/>
</dbReference>
<dbReference type="SUPFAM" id="SSF53927">
    <property type="entry name" value="Cytidine deaminase-like"/>
    <property type="match status" value="1"/>
</dbReference>
<dbReference type="CDD" id="cd01283">
    <property type="entry name" value="cytidine_deaminase"/>
    <property type="match status" value="1"/>
</dbReference>
<dbReference type="FunFam" id="3.40.140.10:FF:000008">
    <property type="entry name" value="Cytidine deaminase"/>
    <property type="match status" value="1"/>
</dbReference>
<feature type="binding site" evidence="14">
    <location>
        <position position="95"/>
    </location>
    <ligand>
        <name>Zn(2+)</name>
        <dbReference type="ChEBI" id="CHEBI:29105"/>
        <note>catalytic</note>
    </ligand>
</feature>
<dbReference type="GO" id="GO:0072527">
    <property type="term" value="P:pyrimidine-containing compound metabolic process"/>
    <property type="evidence" value="ECO:0007669"/>
    <property type="project" value="UniProtKB-ARBA"/>
</dbReference>
<keyword evidence="6 14" id="KW-0479">Metal-binding</keyword>
<protein>
    <recommendedName>
        <fullName evidence="5 15">Cytidine deaminase</fullName>
        <ecNumber evidence="4 15">3.5.4.5</ecNumber>
    </recommendedName>
    <alternativeName>
        <fullName evidence="9 15">Cytidine aminohydrolase</fullName>
    </alternativeName>
</protein>
<evidence type="ECO:0000256" key="11">
    <source>
        <dbReference type="ARBA" id="ARBA00049558"/>
    </source>
</evidence>
<dbReference type="InterPro" id="IPR016192">
    <property type="entry name" value="APOBEC/CMP_deaminase_Zn-bd"/>
</dbReference>
<sequence>MNDVARSALCERLLPQAIEAAARTYSPYSRFPVGAALLTHDGQVVLGCNVENGSYGLTNCAERSALFAAISQGHAPRSFKALLVFAPQVPVISPCGACRQVISELMEADCPVICCGSDPGSTRLWRVDELLPGAFAL</sequence>
<dbReference type="PANTHER" id="PTHR11644:SF2">
    <property type="entry name" value="CYTIDINE DEAMINASE"/>
    <property type="match status" value="1"/>
</dbReference>
<evidence type="ECO:0000256" key="2">
    <source>
        <dbReference type="ARBA" id="ARBA00003949"/>
    </source>
</evidence>
<evidence type="ECO:0000256" key="1">
    <source>
        <dbReference type="ARBA" id="ARBA00001947"/>
    </source>
</evidence>
<evidence type="ECO:0000256" key="7">
    <source>
        <dbReference type="ARBA" id="ARBA00022801"/>
    </source>
</evidence>
<evidence type="ECO:0000313" key="18">
    <source>
        <dbReference type="EMBL" id="GJN56089.1"/>
    </source>
</evidence>
<gene>
    <name evidence="17" type="ORF">TUM18999_52280</name>
    <name evidence="18" type="ORF">TUM20286_58410</name>
</gene>
<evidence type="ECO:0000259" key="16">
    <source>
        <dbReference type="PROSITE" id="PS51747"/>
    </source>
</evidence>
<dbReference type="PROSITE" id="PS00903">
    <property type="entry name" value="CYT_DCMP_DEAMINASES_1"/>
    <property type="match status" value="1"/>
</dbReference>
<feature type="binding site" evidence="14">
    <location>
        <position position="60"/>
    </location>
    <ligand>
        <name>Zn(2+)</name>
        <dbReference type="ChEBI" id="CHEBI:29105"/>
        <note>catalytic</note>
    </ligand>
</feature>
<evidence type="ECO:0000256" key="3">
    <source>
        <dbReference type="ARBA" id="ARBA00006576"/>
    </source>
</evidence>
<evidence type="ECO:0000313" key="19">
    <source>
        <dbReference type="Proteomes" id="UP000509383"/>
    </source>
</evidence>
<dbReference type="RefSeq" id="WP_173179212.1">
    <property type="nucleotide sequence ID" value="NZ_AP023189.1"/>
</dbReference>
<evidence type="ECO:0000256" key="14">
    <source>
        <dbReference type="PIRSR" id="PIRSR606262-3"/>
    </source>
</evidence>
<keyword evidence="20" id="KW-1185">Reference proteome</keyword>
<proteinExistence type="inferred from homology"/>
<evidence type="ECO:0000256" key="5">
    <source>
        <dbReference type="ARBA" id="ARBA00018266"/>
    </source>
</evidence>
<dbReference type="InterPro" id="IPR050202">
    <property type="entry name" value="Cyt/Deoxycyt_deaminase"/>
</dbReference>
<dbReference type="EMBL" id="AP023189">
    <property type="protein sequence ID" value="BCG27037.1"/>
    <property type="molecule type" value="Genomic_DNA"/>
</dbReference>
<dbReference type="PROSITE" id="PS51747">
    <property type="entry name" value="CYT_DCMP_DEAMINASES_2"/>
    <property type="match status" value="1"/>
</dbReference>
<dbReference type="AlphaFoldDB" id="A0A6J4EB96"/>
<dbReference type="GO" id="GO:0042802">
    <property type="term" value="F:identical protein binding"/>
    <property type="evidence" value="ECO:0007669"/>
    <property type="project" value="UniProtKB-ARBA"/>
</dbReference>
<evidence type="ECO:0000256" key="4">
    <source>
        <dbReference type="ARBA" id="ARBA00012783"/>
    </source>
</evidence>
<evidence type="ECO:0000256" key="10">
    <source>
        <dbReference type="ARBA" id="ARBA00049252"/>
    </source>
</evidence>
<comment type="catalytic activity">
    <reaction evidence="11 15">
        <text>cytidine + H2O + H(+) = uridine + NH4(+)</text>
        <dbReference type="Rhea" id="RHEA:16069"/>
        <dbReference type="ChEBI" id="CHEBI:15377"/>
        <dbReference type="ChEBI" id="CHEBI:15378"/>
        <dbReference type="ChEBI" id="CHEBI:16704"/>
        <dbReference type="ChEBI" id="CHEBI:17562"/>
        <dbReference type="ChEBI" id="CHEBI:28938"/>
        <dbReference type="EC" id="3.5.4.5"/>
    </reaction>
</comment>
<comment type="cofactor">
    <cofactor evidence="1 14 15">
        <name>Zn(2+)</name>
        <dbReference type="ChEBI" id="CHEBI:29105"/>
    </cofactor>
</comment>
<accession>A0A6J4EB96</accession>
<dbReference type="GO" id="GO:0055086">
    <property type="term" value="P:nucleobase-containing small molecule metabolic process"/>
    <property type="evidence" value="ECO:0007669"/>
    <property type="project" value="UniProtKB-ARBA"/>
</dbReference>
<dbReference type="KEGG" id="ptw:TUM18999_52280"/>
<comment type="function">
    <text evidence="2 15">This enzyme scavenges exogenous and endogenous cytidine and 2'-deoxycytidine for UMP synthesis.</text>
</comment>
<comment type="similarity">
    <text evidence="3 15">Belongs to the cytidine and deoxycytidylate deaminase family.</text>
</comment>
<name>A0A6J4EB96_9PSED</name>
<evidence type="ECO:0000256" key="6">
    <source>
        <dbReference type="ARBA" id="ARBA00022723"/>
    </source>
</evidence>
<evidence type="ECO:0000313" key="17">
    <source>
        <dbReference type="EMBL" id="BCG27037.1"/>
    </source>
</evidence>
<evidence type="ECO:0000256" key="15">
    <source>
        <dbReference type="RuleBase" id="RU364006"/>
    </source>
</evidence>
<evidence type="ECO:0000256" key="13">
    <source>
        <dbReference type="PIRSR" id="PIRSR606262-2"/>
    </source>
</evidence>
<dbReference type="Gene3D" id="3.40.140.10">
    <property type="entry name" value="Cytidine Deaminase, domain 2"/>
    <property type="match status" value="1"/>
</dbReference>
<dbReference type="InterPro" id="IPR002125">
    <property type="entry name" value="CMP_dCMP_dom"/>
</dbReference>
<feature type="domain" description="CMP/dCMP-type deaminase" evidence="16">
    <location>
        <begin position="8"/>
        <end position="137"/>
    </location>
</feature>
<feature type="binding site" evidence="13">
    <location>
        <begin position="49"/>
        <end position="55"/>
    </location>
    <ligand>
        <name>substrate</name>
    </ligand>
</feature>
<dbReference type="NCBIfam" id="NF004064">
    <property type="entry name" value="PRK05578.1"/>
    <property type="match status" value="1"/>
</dbReference>
<evidence type="ECO:0000256" key="8">
    <source>
        <dbReference type="ARBA" id="ARBA00022833"/>
    </source>
</evidence>
<reference evidence="17 19" key="1">
    <citation type="submission" date="2020-05" db="EMBL/GenBank/DDBJ databases">
        <title>Characterization of novel class B3 metallo-beta-lactamase from novel Pseudomonas species.</title>
        <authorList>
            <person name="Yamada K."/>
            <person name="Aoki K."/>
            <person name="Ishii Y."/>
        </authorList>
    </citation>
    <scope>NUCLEOTIDE SEQUENCE [LARGE SCALE GENOMIC DNA]</scope>
    <source>
        <strain evidence="17 19">TUM18999</strain>
        <strain evidence="18 20">TUM20286</strain>
    </source>
</reference>
<dbReference type="GO" id="GO:0005829">
    <property type="term" value="C:cytosol"/>
    <property type="evidence" value="ECO:0007669"/>
    <property type="project" value="TreeGrafter"/>
</dbReference>
<dbReference type="EMBL" id="BQKM01000025">
    <property type="protein sequence ID" value="GJN56089.1"/>
    <property type="molecule type" value="Genomic_DNA"/>
</dbReference>
<evidence type="ECO:0000256" key="9">
    <source>
        <dbReference type="ARBA" id="ARBA00032005"/>
    </source>
</evidence>
<evidence type="ECO:0000313" key="20">
    <source>
        <dbReference type="Proteomes" id="UP001054892"/>
    </source>
</evidence>
<dbReference type="Proteomes" id="UP001054892">
    <property type="component" value="Unassembled WGS sequence"/>
</dbReference>
<comment type="catalytic activity">
    <reaction evidence="10 15">
        <text>2'-deoxycytidine + H2O + H(+) = 2'-deoxyuridine + NH4(+)</text>
        <dbReference type="Rhea" id="RHEA:13433"/>
        <dbReference type="ChEBI" id="CHEBI:15377"/>
        <dbReference type="ChEBI" id="CHEBI:15378"/>
        <dbReference type="ChEBI" id="CHEBI:15698"/>
        <dbReference type="ChEBI" id="CHEBI:16450"/>
        <dbReference type="ChEBI" id="CHEBI:28938"/>
        <dbReference type="EC" id="3.5.4.5"/>
    </reaction>
</comment>
<dbReference type="InterPro" id="IPR006262">
    <property type="entry name" value="Cyt_deam_tetra"/>
</dbReference>
<keyword evidence="8 14" id="KW-0862">Zinc</keyword>
<organism evidence="17 19">
    <name type="scientific">Pseudomonas tohonis</name>
    <dbReference type="NCBI Taxonomy" id="2725477"/>
    <lineage>
        <taxon>Bacteria</taxon>
        <taxon>Pseudomonadati</taxon>
        <taxon>Pseudomonadota</taxon>
        <taxon>Gammaproteobacteria</taxon>
        <taxon>Pseudomonadales</taxon>
        <taxon>Pseudomonadaceae</taxon>
        <taxon>Pseudomonas</taxon>
    </lineage>
</organism>
<dbReference type="EC" id="3.5.4.5" evidence="4 15"/>
<dbReference type="GO" id="GO:0008270">
    <property type="term" value="F:zinc ion binding"/>
    <property type="evidence" value="ECO:0007669"/>
    <property type="project" value="UniProtKB-UniRule"/>
</dbReference>
<dbReference type="Proteomes" id="UP000509383">
    <property type="component" value="Chromosome"/>
</dbReference>